<feature type="domain" description="NADH:ubiquinone oxidoreductase intermediate-associated protein 30" evidence="2">
    <location>
        <begin position="20"/>
        <end position="170"/>
    </location>
</feature>
<dbReference type="PANTHER" id="PTHR13194">
    <property type="entry name" value="COMPLEX I INTERMEDIATE-ASSOCIATED PROTEIN 30"/>
    <property type="match status" value="1"/>
</dbReference>
<dbReference type="Proteomes" id="UP001268651">
    <property type="component" value="Unassembled WGS sequence"/>
</dbReference>
<evidence type="ECO:0000313" key="4">
    <source>
        <dbReference type="Proteomes" id="UP001268651"/>
    </source>
</evidence>
<accession>A0ABU3U770</accession>
<organism evidence="3 4">
    <name type="scientific">Gilvirhabdus luticola</name>
    <dbReference type="NCBI Taxonomy" id="3079858"/>
    <lineage>
        <taxon>Bacteria</taxon>
        <taxon>Pseudomonadati</taxon>
        <taxon>Bacteroidota</taxon>
        <taxon>Flavobacteriia</taxon>
        <taxon>Flavobacteriales</taxon>
        <taxon>Flavobacteriaceae</taxon>
        <taxon>Gilvirhabdus</taxon>
    </lineage>
</organism>
<sequence length="176" mass="20547">MTYFTTIINLIFIMNSMLIFDFQKDSNISHWRTVNDDVMGGISNSKFYVNDSGDGIFEGHVSLENNGGFAMVMYSFKSKDVRNYNKAIIRVKGDGKKYQFRIKSNTSDYFSYISHFDTTGEWQTVEINLKEMYPSFRGRKLDKPNYPSIQVEQIAFLIGNKKEENFILEIDKIEFK</sequence>
<comment type="similarity">
    <text evidence="1">Belongs to the CIA30 family.</text>
</comment>
<dbReference type="RefSeq" id="WP_316662212.1">
    <property type="nucleotide sequence ID" value="NZ_JAWHTF010000004.1"/>
</dbReference>
<comment type="caution">
    <text evidence="3">The sequence shown here is derived from an EMBL/GenBank/DDBJ whole genome shotgun (WGS) entry which is preliminary data.</text>
</comment>
<keyword evidence="4" id="KW-1185">Reference proteome</keyword>
<name>A0ABU3U770_9FLAO</name>
<dbReference type="InterPro" id="IPR039131">
    <property type="entry name" value="NDUFAF1"/>
</dbReference>
<dbReference type="Pfam" id="PF08547">
    <property type="entry name" value="CIA30"/>
    <property type="match status" value="1"/>
</dbReference>
<proteinExistence type="inferred from homology"/>
<dbReference type="EMBL" id="JAWHTF010000004">
    <property type="protein sequence ID" value="MDU8886248.1"/>
    <property type="molecule type" value="Genomic_DNA"/>
</dbReference>
<gene>
    <name evidence="3" type="ORF">RXV94_08755</name>
</gene>
<dbReference type="PANTHER" id="PTHR13194:SF19">
    <property type="entry name" value="NAD(P)-BINDING ROSSMANN-FOLD SUPERFAMILY PROTEIN"/>
    <property type="match status" value="1"/>
</dbReference>
<evidence type="ECO:0000256" key="1">
    <source>
        <dbReference type="ARBA" id="ARBA00007884"/>
    </source>
</evidence>
<protein>
    <submittedName>
        <fullName evidence="3">CIA30 family protein</fullName>
    </submittedName>
</protein>
<dbReference type="InterPro" id="IPR013857">
    <property type="entry name" value="NADH-UbQ_OxRdtase-assoc_prot30"/>
</dbReference>
<evidence type="ECO:0000259" key="2">
    <source>
        <dbReference type="Pfam" id="PF08547"/>
    </source>
</evidence>
<dbReference type="Gene3D" id="2.60.120.430">
    <property type="entry name" value="Galactose-binding lectin"/>
    <property type="match status" value="1"/>
</dbReference>
<dbReference type="SUPFAM" id="SSF49785">
    <property type="entry name" value="Galactose-binding domain-like"/>
    <property type="match status" value="1"/>
</dbReference>
<dbReference type="InterPro" id="IPR008979">
    <property type="entry name" value="Galactose-bd-like_sf"/>
</dbReference>
<evidence type="ECO:0000313" key="3">
    <source>
        <dbReference type="EMBL" id="MDU8886248.1"/>
    </source>
</evidence>
<reference evidence="3 4" key="1">
    <citation type="submission" date="2023-10" db="EMBL/GenBank/DDBJ databases">
        <title>Marimonas sp. nov. isolated from tidal mud flat.</title>
        <authorList>
            <person name="Jaincy N.J."/>
            <person name="Srinivasan S."/>
            <person name="Lee S.-S."/>
        </authorList>
    </citation>
    <scope>NUCLEOTIDE SEQUENCE [LARGE SCALE GENOMIC DNA]</scope>
    <source>
        <strain evidence="3 4">MJ-SS3</strain>
    </source>
</reference>